<evidence type="ECO:0000313" key="2">
    <source>
        <dbReference type="EMBL" id="BAB52822.1"/>
    </source>
</evidence>
<proteinExistence type="predicted"/>
<evidence type="ECO:0000313" key="3">
    <source>
        <dbReference type="Proteomes" id="UP000000552"/>
    </source>
</evidence>
<dbReference type="AlphaFoldDB" id="Q988X5"/>
<feature type="domain" description="DUF6760" evidence="1">
    <location>
        <begin position="5"/>
        <end position="51"/>
    </location>
</feature>
<dbReference type="EMBL" id="BA000012">
    <property type="protein sequence ID" value="BAB52822.1"/>
    <property type="molecule type" value="Genomic_DNA"/>
</dbReference>
<dbReference type="HOGENOM" id="CLU_201963_1_0_5"/>
<dbReference type="Proteomes" id="UP000000552">
    <property type="component" value="Chromosome"/>
</dbReference>
<accession>Q988X5</accession>
<name>Q988X5_RHILO</name>
<organism evidence="2 3">
    <name type="scientific">Mesorhizobium japonicum (strain LMG 29417 / CECT 9101 / MAFF 303099)</name>
    <name type="common">Mesorhizobium loti (strain MAFF 303099)</name>
    <dbReference type="NCBI Taxonomy" id="266835"/>
    <lineage>
        <taxon>Bacteria</taxon>
        <taxon>Pseudomonadati</taxon>
        <taxon>Pseudomonadota</taxon>
        <taxon>Alphaproteobacteria</taxon>
        <taxon>Hyphomicrobiales</taxon>
        <taxon>Phyllobacteriaceae</taxon>
        <taxon>Mesorhizobium</taxon>
    </lineage>
</organism>
<dbReference type="KEGG" id="mlo:msr6553"/>
<evidence type="ECO:0000259" key="1">
    <source>
        <dbReference type="Pfam" id="PF20546"/>
    </source>
</evidence>
<dbReference type="RefSeq" id="WP_010914135.1">
    <property type="nucleotide sequence ID" value="NC_002678.2"/>
</dbReference>
<reference evidence="2 3" key="1">
    <citation type="journal article" date="2000" name="DNA Res.">
        <title>Complete genome structure of the nitrogen-fixing symbiotic bacterium Mesorhizobium loti.</title>
        <authorList>
            <person name="Kaneko T."/>
            <person name="Nakamura Y."/>
            <person name="Sato S."/>
            <person name="Asamizu E."/>
            <person name="Kato T."/>
            <person name="Sasamoto S."/>
            <person name="Watanabe A."/>
            <person name="Idesawa K."/>
            <person name="Ishikawa A."/>
            <person name="Kawashima K."/>
            <person name="Kimura T."/>
            <person name="Kishida Y."/>
            <person name="Kiyokawa C."/>
            <person name="Kohara M."/>
            <person name="Matsumoto M."/>
            <person name="Matsuno A."/>
            <person name="Mochizuki Y."/>
            <person name="Nakayama S."/>
            <person name="Nakazaki N."/>
            <person name="Shimpo S."/>
            <person name="Sugimoto M."/>
            <person name="Takeuchi C."/>
            <person name="Yamada M."/>
            <person name="Tabata S."/>
        </authorList>
    </citation>
    <scope>NUCLEOTIDE SEQUENCE [LARGE SCALE GENOMIC DNA]</scope>
    <source>
        <strain evidence="3">LMG 29417 / CECT 9101 / MAFF 303099</strain>
    </source>
</reference>
<dbReference type="eggNOG" id="ENOG5033A8Q">
    <property type="taxonomic scope" value="Bacteria"/>
</dbReference>
<sequence length="59" mass="7082">MKAYPVKSLYEEMAFIAHHFHWSHSDLMQLEHGERRRWCREISAINRRLDGTPANPFDV</sequence>
<dbReference type="InterPro" id="IPR046648">
    <property type="entry name" value="DUF6760"/>
</dbReference>
<dbReference type="Pfam" id="PF20546">
    <property type="entry name" value="DUF6760"/>
    <property type="match status" value="1"/>
</dbReference>
<protein>
    <submittedName>
        <fullName evidence="2">Msr6553 protein</fullName>
    </submittedName>
</protein>
<gene>
    <name evidence="2" type="ordered locus">msr6553</name>
</gene>